<dbReference type="EMBL" id="JARKIB010000058">
    <property type="protein sequence ID" value="KAJ7752653.1"/>
    <property type="molecule type" value="Genomic_DNA"/>
</dbReference>
<evidence type="ECO:0000313" key="1">
    <source>
        <dbReference type="EMBL" id="KAJ7752653.1"/>
    </source>
</evidence>
<comment type="caution">
    <text evidence="1">The sequence shown here is derived from an EMBL/GenBank/DDBJ whole genome shotgun (WGS) entry which is preliminary data.</text>
</comment>
<organism evidence="1 2">
    <name type="scientific">Mycena metata</name>
    <dbReference type="NCBI Taxonomy" id="1033252"/>
    <lineage>
        <taxon>Eukaryota</taxon>
        <taxon>Fungi</taxon>
        <taxon>Dikarya</taxon>
        <taxon>Basidiomycota</taxon>
        <taxon>Agaricomycotina</taxon>
        <taxon>Agaricomycetes</taxon>
        <taxon>Agaricomycetidae</taxon>
        <taxon>Agaricales</taxon>
        <taxon>Marasmiineae</taxon>
        <taxon>Mycenaceae</taxon>
        <taxon>Mycena</taxon>
    </lineage>
</organism>
<dbReference type="AlphaFoldDB" id="A0AAD7IXN2"/>
<gene>
    <name evidence="1" type="ORF">B0H16DRAFT_1691040</name>
</gene>
<dbReference type="Proteomes" id="UP001215598">
    <property type="component" value="Unassembled WGS sequence"/>
</dbReference>
<proteinExistence type="predicted"/>
<protein>
    <submittedName>
        <fullName evidence="1">Uncharacterized protein</fullName>
    </submittedName>
</protein>
<sequence>MRREGIEPPAALANQPTPCDLATACICETIFNDVLQSSEMSTLQRERKKLYWVKTTTFISNINSSTAAQLWSLASRPLRNEGVLGVLTAMEASSRVAQLQDTTLEGLACNEVACHPAPGMGERRERPEYVVARVNRVAMDFGLIATASLLLGFKVGDVGDIQRGMWPDCQAMDLSDFIVHLSSFSRVLSGDGLYFPLDLIASFALLAVASFELLTVVYHVPLCPIHASFCLY</sequence>
<accession>A0AAD7IXN2</accession>
<keyword evidence="2" id="KW-1185">Reference proteome</keyword>
<name>A0AAD7IXN2_9AGAR</name>
<evidence type="ECO:0000313" key="2">
    <source>
        <dbReference type="Proteomes" id="UP001215598"/>
    </source>
</evidence>
<reference evidence="1" key="1">
    <citation type="submission" date="2023-03" db="EMBL/GenBank/DDBJ databases">
        <title>Massive genome expansion in bonnet fungi (Mycena s.s.) driven by repeated elements and novel gene families across ecological guilds.</title>
        <authorList>
            <consortium name="Lawrence Berkeley National Laboratory"/>
            <person name="Harder C.B."/>
            <person name="Miyauchi S."/>
            <person name="Viragh M."/>
            <person name="Kuo A."/>
            <person name="Thoen E."/>
            <person name="Andreopoulos B."/>
            <person name="Lu D."/>
            <person name="Skrede I."/>
            <person name="Drula E."/>
            <person name="Henrissat B."/>
            <person name="Morin E."/>
            <person name="Kohler A."/>
            <person name="Barry K."/>
            <person name="LaButti K."/>
            <person name="Morin E."/>
            <person name="Salamov A."/>
            <person name="Lipzen A."/>
            <person name="Mereny Z."/>
            <person name="Hegedus B."/>
            <person name="Baldrian P."/>
            <person name="Stursova M."/>
            <person name="Weitz H."/>
            <person name="Taylor A."/>
            <person name="Grigoriev I.V."/>
            <person name="Nagy L.G."/>
            <person name="Martin F."/>
            <person name="Kauserud H."/>
        </authorList>
    </citation>
    <scope>NUCLEOTIDE SEQUENCE</scope>
    <source>
        <strain evidence="1">CBHHK182m</strain>
    </source>
</reference>